<accession>A0A4R0P9M0</accession>
<dbReference type="Proteomes" id="UP000291485">
    <property type="component" value="Unassembled WGS sequence"/>
</dbReference>
<gene>
    <name evidence="1" type="ORF">EZ449_01920</name>
</gene>
<organism evidence="1 2">
    <name type="scientific">Pedobacter frigidisoli</name>
    <dbReference type="NCBI Taxonomy" id="2530455"/>
    <lineage>
        <taxon>Bacteria</taxon>
        <taxon>Pseudomonadati</taxon>
        <taxon>Bacteroidota</taxon>
        <taxon>Sphingobacteriia</taxon>
        <taxon>Sphingobacteriales</taxon>
        <taxon>Sphingobacteriaceae</taxon>
        <taxon>Pedobacter</taxon>
    </lineage>
</organism>
<dbReference type="EMBL" id="SJSN01000001">
    <property type="protein sequence ID" value="TCD12827.1"/>
    <property type="molecule type" value="Genomic_DNA"/>
</dbReference>
<reference evidence="1 2" key="1">
    <citation type="submission" date="2019-02" db="EMBL/GenBank/DDBJ databases">
        <title>Pedobacter sp. RP-3-11 sp. nov., isolated from Arctic soil.</title>
        <authorList>
            <person name="Dahal R.H."/>
        </authorList>
    </citation>
    <scope>NUCLEOTIDE SEQUENCE [LARGE SCALE GENOMIC DNA]</scope>
    <source>
        <strain evidence="1 2">RP-3-11</strain>
    </source>
</reference>
<name>A0A4R0P9M0_9SPHI</name>
<sequence>MILNRPKTHFLTVLFIFVTSFSFAQSNYFKYSYGFGGGINKSYTDVYEGGVGYTAYGVLDYNLTPFVTLGVEGQYGMVQGGDIVTDRYNRQFVTKYTSFTLNAKLMLGEFVNYDRSEFLYNIRGLYLGVGLGAINNNVTDIVRQRPSWSNDPGYTFPGKDKSVNLHVPINVGFNYFITDGYGYQRYVININAAANYTFGEGLDGYDDPSNKFENFSPDIFNAYTIGFRYMFGTIKAYRKTL</sequence>
<dbReference type="AlphaFoldDB" id="A0A4R0P9M0"/>
<evidence type="ECO:0000313" key="2">
    <source>
        <dbReference type="Proteomes" id="UP000291485"/>
    </source>
</evidence>
<dbReference type="RefSeq" id="WP_131556261.1">
    <property type="nucleotide sequence ID" value="NZ_SJSN01000001.1"/>
</dbReference>
<comment type="caution">
    <text evidence="1">The sequence shown here is derived from an EMBL/GenBank/DDBJ whole genome shotgun (WGS) entry which is preliminary data.</text>
</comment>
<dbReference type="OrthoDB" id="648040at2"/>
<keyword evidence="2" id="KW-1185">Reference proteome</keyword>
<evidence type="ECO:0008006" key="3">
    <source>
        <dbReference type="Google" id="ProtNLM"/>
    </source>
</evidence>
<protein>
    <recommendedName>
        <fullName evidence="3">Outer membrane protein beta-barrel domain-containing protein</fullName>
    </recommendedName>
</protein>
<evidence type="ECO:0000313" key="1">
    <source>
        <dbReference type="EMBL" id="TCD12827.1"/>
    </source>
</evidence>
<proteinExistence type="predicted"/>